<evidence type="ECO:0000256" key="1">
    <source>
        <dbReference type="SAM" id="MobiDB-lite"/>
    </source>
</evidence>
<gene>
    <name evidence="2" type="ORF">B0T45_22105</name>
</gene>
<dbReference type="SUPFAM" id="SSF53822">
    <property type="entry name" value="Periplasmic binding protein-like I"/>
    <property type="match status" value="1"/>
</dbReference>
<comment type="caution">
    <text evidence="2">The sequence shown here is derived from an EMBL/GenBank/DDBJ whole genome shotgun (WGS) entry which is preliminary data.</text>
</comment>
<feature type="compositionally biased region" description="Polar residues" evidence="1">
    <location>
        <begin position="63"/>
        <end position="74"/>
    </location>
</feature>
<dbReference type="Proteomes" id="UP000192721">
    <property type="component" value="Unassembled WGS sequence"/>
</dbReference>
<dbReference type="Gene3D" id="3.40.50.2300">
    <property type="match status" value="1"/>
</dbReference>
<dbReference type="EMBL" id="MUKV01000049">
    <property type="protein sequence ID" value="OQS32174.1"/>
    <property type="molecule type" value="Genomic_DNA"/>
</dbReference>
<evidence type="ECO:0000313" key="2">
    <source>
        <dbReference type="EMBL" id="OQS32174.1"/>
    </source>
</evidence>
<organism evidence="2 3">
    <name type="scientific">Chromobacterium haemolyticum</name>
    <dbReference type="NCBI Taxonomy" id="394935"/>
    <lineage>
        <taxon>Bacteria</taxon>
        <taxon>Pseudomonadati</taxon>
        <taxon>Pseudomonadota</taxon>
        <taxon>Betaproteobacteria</taxon>
        <taxon>Neisseriales</taxon>
        <taxon>Chromobacteriaceae</taxon>
        <taxon>Chromobacterium</taxon>
    </lineage>
</organism>
<reference evidence="2 3" key="1">
    <citation type="submission" date="2017-02" db="EMBL/GenBank/DDBJ databases">
        <title>Chromobacterium haemolyticum H5244.</title>
        <authorList>
            <person name="Gulvik C.A."/>
        </authorList>
    </citation>
    <scope>NUCLEOTIDE SEQUENCE [LARGE SCALE GENOMIC DNA]</scope>
    <source>
        <strain evidence="2 3">H5244</strain>
    </source>
</reference>
<protein>
    <submittedName>
        <fullName evidence="2">Uncharacterized protein</fullName>
    </submittedName>
</protein>
<dbReference type="RefSeq" id="WP_052370863.1">
    <property type="nucleotide sequence ID" value="NZ_LXRL01000001.1"/>
</dbReference>
<sequence length="85" mass="9212">MLRALKPRSKVAIIGGLPGSINAKARSDGYREAIASAILTLTALAWGDWEREPGRAAAHRKQLSQPARLSQSAGTHHDQCINLQR</sequence>
<dbReference type="InterPro" id="IPR028082">
    <property type="entry name" value="Peripla_BP_I"/>
</dbReference>
<dbReference type="AlphaFoldDB" id="A0A1W0CBS1"/>
<feature type="region of interest" description="Disordered" evidence="1">
    <location>
        <begin position="55"/>
        <end position="85"/>
    </location>
</feature>
<proteinExistence type="predicted"/>
<accession>A0A1W0CBS1</accession>
<evidence type="ECO:0000313" key="3">
    <source>
        <dbReference type="Proteomes" id="UP000192721"/>
    </source>
</evidence>
<name>A0A1W0CBS1_9NEIS</name>